<dbReference type="OrthoDB" id="1123412at2"/>
<comment type="subcellular location">
    <subcellularLocation>
        <location evidence="1">Cell membrane</location>
        <topology evidence="1">Multi-pass membrane protein</topology>
    </subcellularLocation>
</comment>
<gene>
    <name evidence="8" type="ORF">C3K47_07565</name>
</gene>
<evidence type="ECO:0000256" key="2">
    <source>
        <dbReference type="ARBA" id="ARBA00022475"/>
    </source>
</evidence>
<evidence type="ECO:0000256" key="4">
    <source>
        <dbReference type="ARBA" id="ARBA00022989"/>
    </source>
</evidence>
<evidence type="ECO:0000256" key="3">
    <source>
        <dbReference type="ARBA" id="ARBA00022692"/>
    </source>
</evidence>
<feature type="transmembrane region" description="Helical" evidence="6">
    <location>
        <begin position="46"/>
        <end position="67"/>
    </location>
</feature>
<feature type="domain" description="Cardiolipin synthase N-terminal" evidence="7">
    <location>
        <begin position="27"/>
        <end position="68"/>
    </location>
</feature>
<dbReference type="InterPro" id="IPR027379">
    <property type="entry name" value="CLS_N"/>
</dbReference>
<evidence type="ECO:0000256" key="6">
    <source>
        <dbReference type="SAM" id="Phobius"/>
    </source>
</evidence>
<dbReference type="Proteomes" id="UP000236893">
    <property type="component" value="Unassembled WGS sequence"/>
</dbReference>
<protein>
    <recommendedName>
        <fullName evidence="7">Cardiolipin synthase N-terminal domain-containing protein</fullName>
    </recommendedName>
</protein>
<keyword evidence="4 6" id="KW-1133">Transmembrane helix</keyword>
<keyword evidence="2" id="KW-1003">Cell membrane</keyword>
<dbReference type="EMBL" id="PQVF01000005">
    <property type="protein sequence ID" value="POY36913.1"/>
    <property type="molecule type" value="Genomic_DNA"/>
</dbReference>
<dbReference type="AlphaFoldDB" id="A0A2S5A474"/>
<sequence>MNHLLAFLNLGIPELVLIFFAVIPAMVLWIVCLVDIVRSKMSVTNLLLSILLIVMFPLIGSILYLIIRNKLKEPAQA</sequence>
<evidence type="ECO:0000256" key="5">
    <source>
        <dbReference type="ARBA" id="ARBA00023136"/>
    </source>
</evidence>
<keyword evidence="3 6" id="KW-0812">Transmembrane</keyword>
<keyword evidence="5 6" id="KW-0472">Membrane</keyword>
<feature type="transmembrane region" description="Helical" evidence="6">
    <location>
        <begin position="15"/>
        <end position="34"/>
    </location>
</feature>
<reference evidence="8 9" key="1">
    <citation type="submission" date="2018-01" db="EMBL/GenBank/DDBJ databases">
        <authorList>
            <person name="Gaut B.S."/>
            <person name="Morton B.R."/>
            <person name="Clegg M.T."/>
            <person name="Duvall M.R."/>
        </authorList>
    </citation>
    <scope>NUCLEOTIDE SEQUENCE [LARGE SCALE GENOMIC DNA]</scope>
    <source>
        <strain evidence="8 9">HR-AV</strain>
    </source>
</reference>
<evidence type="ECO:0000313" key="9">
    <source>
        <dbReference type="Proteomes" id="UP000236893"/>
    </source>
</evidence>
<keyword evidence="9" id="KW-1185">Reference proteome</keyword>
<dbReference type="GO" id="GO:0005886">
    <property type="term" value="C:plasma membrane"/>
    <property type="evidence" value="ECO:0007669"/>
    <property type="project" value="UniProtKB-SubCell"/>
</dbReference>
<organism evidence="8 9">
    <name type="scientific">Solitalea longa</name>
    <dbReference type="NCBI Taxonomy" id="2079460"/>
    <lineage>
        <taxon>Bacteria</taxon>
        <taxon>Pseudomonadati</taxon>
        <taxon>Bacteroidota</taxon>
        <taxon>Sphingobacteriia</taxon>
        <taxon>Sphingobacteriales</taxon>
        <taxon>Sphingobacteriaceae</taxon>
        <taxon>Solitalea</taxon>
    </lineage>
</organism>
<evidence type="ECO:0000313" key="8">
    <source>
        <dbReference type="EMBL" id="POY36913.1"/>
    </source>
</evidence>
<name>A0A2S5A474_9SPHI</name>
<accession>A0A2S5A474</accession>
<dbReference type="Pfam" id="PF13396">
    <property type="entry name" value="PLDc_N"/>
    <property type="match status" value="1"/>
</dbReference>
<comment type="caution">
    <text evidence="8">The sequence shown here is derived from an EMBL/GenBank/DDBJ whole genome shotgun (WGS) entry which is preliminary data.</text>
</comment>
<evidence type="ECO:0000259" key="7">
    <source>
        <dbReference type="Pfam" id="PF13396"/>
    </source>
</evidence>
<dbReference type="RefSeq" id="WP_103788523.1">
    <property type="nucleotide sequence ID" value="NZ_PQVF01000005.1"/>
</dbReference>
<proteinExistence type="predicted"/>
<evidence type="ECO:0000256" key="1">
    <source>
        <dbReference type="ARBA" id="ARBA00004651"/>
    </source>
</evidence>